<evidence type="ECO:0000313" key="10">
    <source>
        <dbReference type="Proteomes" id="UP000291084"/>
    </source>
</evidence>
<dbReference type="Pfam" id="PF03896">
    <property type="entry name" value="TRAP_alpha"/>
    <property type="match status" value="1"/>
</dbReference>
<comment type="subcellular location">
    <subcellularLocation>
        <location evidence="1 7">Endoplasmic reticulum membrane</location>
        <topology evidence="1 7">Single-pass type I membrane protein</topology>
    </subcellularLocation>
</comment>
<dbReference type="GO" id="GO:0005789">
    <property type="term" value="C:endoplasmic reticulum membrane"/>
    <property type="evidence" value="ECO:0007669"/>
    <property type="project" value="UniProtKB-SubCell"/>
</dbReference>
<evidence type="ECO:0000256" key="2">
    <source>
        <dbReference type="ARBA" id="ARBA00022692"/>
    </source>
</evidence>
<keyword evidence="5 7" id="KW-1133">Transmembrane helix</keyword>
<evidence type="ECO:0000256" key="5">
    <source>
        <dbReference type="ARBA" id="ARBA00022989"/>
    </source>
</evidence>
<dbReference type="InterPro" id="IPR005595">
    <property type="entry name" value="TRAP_alpha"/>
</dbReference>
<feature type="signal peptide" evidence="8">
    <location>
        <begin position="1"/>
        <end position="27"/>
    </location>
</feature>
<dbReference type="PANTHER" id="PTHR12924">
    <property type="entry name" value="TRANSLOCON-ASSOCIATED PROTEIN, ALPHA SUBUNIT"/>
    <property type="match status" value="1"/>
</dbReference>
<keyword evidence="6 7" id="KW-0472">Membrane</keyword>
<feature type="transmembrane region" description="Helical" evidence="7">
    <location>
        <begin position="192"/>
        <end position="211"/>
    </location>
</feature>
<keyword evidence="7" id="KW-0106">Calcium</keyword>
<evidence type="ECO:0000256" key="8">
    <source>
        <dbReference type="SAM" id="SignalP"/>
    </source>
</evidence>
<evidence type="ECO:0000256" key="6">
    <source>
        <dbReference type="ARBA" id="ARBA00023136"/>
    </source>
</evidence>
<accession>A0A0S3SE63</accession>
<organism evidence="9 10">
    <name type="scientific">Vigna angularis var. angularis</name>
    <dbReference type="NCBI Taxonomy" id="157739"/>
    <lineage>
        <taxon>Eukaryota</taxon>
        <taxon>Viridiplantae</taxon>
        <taxon>Streptophyta</taxon>
        <taxon>Embryophyta</taxon>
        <taxon>Tracheophyta</taxon>
        <taxon>Spermatophyta</taxon>
        <taxon>Magnoliopsida</taxon>
        <taxon>eudicotyledons</taxon>
        <taxon>Gunneridae</taxon>
        <taxon>Pentapetalae</taxon>
        <taxon>rosids</taxon>
        <taxon>fabids</taxon>
        <taxon>Fabales</taxon>
        <taxon>Fabaceae</taxon>
        <taxon>Papilionoideae</taxon>
        <taxon>50 kb inversion clade</taxon>
        <taxon>NPAAA clade</taxon>
        <taxon>indigoferoid/millettioid clade</taxon>
        <taxon>Phaseoleae</taxon>
        <taxon>Vigna</taxon>
    </lineage>
</organism>
<comment type="subunit">
    <text evidence="7">Heterotetramer of TRAP-alpha, TRAP-beta, TRAP-delta and TRAP-gamma.</text>
</comment>
<dbReference type="AlphaFoldDB" id="A0A0S3SE63"/>
<evidence type="ECO:0000256" key="4">
    <source>
        <dbReference type="ARBA" id="ARBA00022824"/>
    </source>
</evidence>
<keyword evidence="2 7" id="KW-0812">Transmembrane</keyword>
<protein>
    <recommendedName>
        <fullName evidence="7">Translocon-associated protein subunit alpha</fullName>
        <shortName evidence="7">TRAP-alpha</shortName>
    </recommendedName>
    <alternativeName>
        <fullName evidence="7">Signal sequence receptor subunit alpha</fullName>
    </alternativeName>
</protein>
<comment type="similarity">
    <text evidence="7">Belongs to the TRAP-alpha family.</text>
</comment>
<keyword evidence="3 7" id="KW-0732">Signal</keyword>
<evidence type="ECO:0000256" key="3">
    <source>
        <dbReference type="ARBA" id="ARBA00022729"/>
    </source>
</evidence>
<evidence type="ECO:0000256" key="7">
    <source>
        <dbReference type="RuleBase" id="RU368074"/>
    </source>
</evidence>
<evidence type="ECO:0000256" key="1">
    <source>
        <dbReference type="ARBA" id="ARBA00004115"/>
    </source>
</evidence>
<comment type="function">
    <text evidence="7">TRAP proteins are part of a complex whose function is to bind calcium to the ER membrane and thereby regulate the retention of ER resident proteins. May be involved in the recycling of the translocation apparatus after completion of the translocation process or may function as a membrane-bound chaperone facilitating folding of translocated proteins.</text>
</comment>
<proteinExistence type="inferred from homology"/>
<name>A0A0S3SE63_PHAAN</name>
<dbReference type="OrthoDB" id="1926781at2759"/>
<keyword evidence="10" id="KW-1185">Reference proteome</keyword>
<dbReference type="Proteomes" id="UP000291084">
    <property type="component" value="Chromosome 6"/>
</dbReference>
<gene>
    <name evidence="9" type="primary">Vigan.06G243800</name>
    <name evidence="9" type="ORF">VIGAN_06243800</name>
</gene>
<sequence>MASIHKFLLFSLALLLFASPFLQVARCQSDSDDAVDNIEESSDIGIVGDDAQDFGDGTLSSAPGIDTISVFPKNSARLITAGEESELLVGVKNDGDSSLNVIAIRASIHLPFDHKLLVQNLTTQGFNNGSVPASAQATFPYLFAVSKFMQPGNFDLVGTIIYEIDDHPFQSVFFNGTVEVAEAGGFLSMESVFLVTLGAALLVLLGLWIHGQIQHLSKKTKRAPKVEVGTRSTDASTDEWLQVCSYALYYTCWISCLML</sequence>
<reference evidence="9 10" key="1">
    <citation type="journal article" date="2015" name="Sci. Rep.">
        <title>The power of single molecule real-time sequencing technology in the de novo assembly of a eukaryotic genome.</title>
        <authorList>
            <person name="Sakai H."/>
            <person name="Naito K."/>
            <person name="Ogiso-Tanaka E."/>
            <person name="Takahashi Y."/>
            <person name="Iseki K."/>
            <person name="Muto C."/>
            <person name="Satou K."/>
            <person name="Teruya K."/>
            <person name="Shiroma A."/>
            <person name="Shimoji M."/>
            <person name="Hirano T."/>
            <person name="Itoh T."/>
            <person name="Kaga A."/>
            <person name="Tomooka N."/>
        </authorList>
    </citation>
    <scope>NUCLEOTIDE SEQUENCE [LARGE SCALE GENOMIC DNA]</scope>
    <source>
        <strain evidence="10">cv. Shumari</strain>
    </source>
</reference>
<dbReference type="EMBL" id="AP015039">
    <property type="protein sequence ID" value="BAT91130.1"/>
    <property type="molecule type" value="Genomic_DNA"/>
</dbReference>
<feature type="chain" id="PRO_5006618193" description="Translocon-associated protein subunit alpha" evidence="8">
    <location>
        <begin position="28"/>
        <end position="259"/>
    </location>
</feature>
<comment type="domain">
    <text evidence="7">Shows a remarkable charge distribution with the N-terminus being highly negatively charged, and the cytoplasmic C-terminus positively charged.</text>
</comment>
<dbReference type="PANTHER" id="PTHR12924:SF0">
    <property type="entry name" value="TRANSLOCON-ASSOCIATED PROTEIN SUBUNIT ALPHA"/>
    <property type="match status" value="1"/>
</dbReference>
<keyword evidence="4 7" id="KW-0256">Endoplasmic reticulum</keyword>
<evidence type="ECO:0000313" key="9">
    <source>
        <dbReference type="EMBL" id="BAT91130.1"/>
    </source>
</evidence>